<keyword evidence="7" id="KW-1185">Reference proteome</keyword>
<evidence type="ECO:0000313" key="6">
    <source>
        <dbReference type="EMBL" id="OKL49580.1"/>
    </source>
</evidence>
<dbReference type="InterPro" id="IPR011006">
    <property type="entry name" value="CheY-like_superfamily"/>
</dbReference>
<dbReference type="STRING" id="1921764.BSR28_01450"/>
<evidence type="ECO:0000256" key="1">
    <source>
        <dbReference type="ARBA" id="ARBA00023125"/>
    </source>
</evidence>
<dbReference type="GO" id="GO:0000976">
    <property type="term" value="F:transcription cis-regulatory region binding"/>
    <property type="evidence" value="ECO:0007669"/>
    <property type="project" value="TreeGrafter"/>
</dbReference>
<keyword evidence="1 3" id="KW-0238">DNA-binding</keyword>
<evidence type="ECO:0008006" key="8">
    <source>
        <dbReference type="Google" id="ProtNLM"/>
    </source>
</evidence>
<feature type="modified residue" description="4-aspartylphosphate" evidence="2">
    <location>
        <position position="54"/>
    </location>
</feature>
<dbReference type="SUPFAM" id="SSF46894">
    <property type="entry name" value="C-terminal effector domain of the bipartite response regulators"/>
    <property type="match status" value="1"/>
</dbReference>
<dbReference type="SUPFAM" id="SSF52172">
    <property type="entry name" value="CheY-like"/>
    <property type="match status" value="1"/>
</dbReference>
<dbReference type="GO" id="GO:0006355">
    <property type="term" value="P:regulation of DNA-templated transcription"/>
    <property type="evidence" value="ECO:0007669"/>
    <property type="project" value="InterPro"/>
</dbReference>
<dbReference type="InterPro" id="IPR039420">
    <property type="entry name" value="WalR-like"/>
</dbReference>
<accession>A0A1Q5PQ67</accession>
<evidence type="ECO:0000256" key="3">
    <source>
        <dbReference type="PROSITE-ProRule" id="PRU01091"/>
    </source>
</evidence>
<dbReference type="GO" id="GO:0000156">
    <property type="term" value="F:phosphorelay response regulator activity"/>
    <property type="evidence" value="ECO:0007669"/>
    <property type="project" value="TreeGrafter"/>
</dbReference>
<dbReference type="Proteomes" id="UP000186785">
    <property type="component" value="Unassembled WGS sequence"/>
</dbReference>
<dbReference type="InterPro" id="IPR001867">
    <property type="entry name" value="OmpR/PhoB-type_DNA-bd"/>
</dbReference>
<gene>
    <name evidence="6" type="ORF">BSR29_01070</name>
</gene>
<reference evidence="6 7" key="1">
    <citation type="submission" date="2016-11" db="EMBL/GenBank/DDBJ databases">
        <title>Actinomyces gypaetusis sp. nov. isolated from the vulture Gypaetus barbatus in Qinghai Tibet Plateau China.</title>
        <authorList>
            <person name="Meng X."/>
        </authorList>
    </citation>
    <scope>NUCLEOTIDE SEQUENCE [LARGE SCALE GENOMIC DNA]</scope>
    <source>
        <strain evidence="6 7">VUL4_2</strain>
    </source>
</reference>
<feature type="DNA-binding region" description="OmpR/PhoB-type" evidence="3">
    <location>
        <begin position="138"/>
        <end position="238"/>
    </location>
</feature>
<keyword evidence="2" id="KW-0597">Phosphoprotein</keyword>
<evidence type="ECO:0000259" key="4">
    <source>
        <dbReference type="PROSITE" id="PS50110"/>
    </source>
</evidence>
<comment type="caution">
    <text evidence="6">The sequence shown here is derived from an EMBL/GenBank/DDBJ whole genome shotgun (WGS) entry which is preliminary data.</text>
</comment>
<dbReference type="InterPro" id="IPR036388">
    <property type="entry name" value="WH-like_DNA-bd_sf"/>
</dbReference>
<evidence type="ECO:0000256" key="2">
    <source>
        <dbReference type="PROSITE-ProRule" id="PRU00169"/>
    </source>
</evidence>
<dbReference type="EMBL" id="MQSV01000001">
    <property type="protein sequence ID" value="OKL49580.1"/>
    <property type="molecule type" value="Genomic_DNA"/>
</dbReference>
<dbReference type="GO" id="GO:0032993">
    <property type="term" value="C:protein-DNA complex"/>
    <property type="evidence" value="ECO:0007669"/>
    <property type="project" value="TreeGrafter"/>
</dbReference>
<dbReference type="PANTHER" id="PTHR48111:SF50">
    <property type="entry name" value="KDP OPERON TRANSCRIPTIONAL REGULATORY PROTEIN KDPE"/>
    <property type="match status" value="1"/>
</dbReference>
<dbReference type="InterPro" id="IPR016032">
    <property type="entry name" value="Sig_transdc_resp-reg_C-effctor"/>
</dbReference>
<proteinExistence type="predicted"/>
<dbReference type="InterPro" id="IPR001789">
    <property type="entry name" value="Sig_transdc_resp-reg_receiver"/>
</dbReference>
<dbReference type="SMART" id="SM00448">
    <property type="entry name" value="REC"/>
    <property type="match status" value="1"/>
</dbReference>
<protein>
    <recommendedName>
        <fullName evidence="8">DNA-binding response regulator</fullName>
    </recommendedName>
</protein>
<dbReference type="OrthoDB" id="5511894at2"/>
<dbReference type="AlphaFoldDB" id="A0A1Q5PQ67"/>
<organism evidence="6 7">
    <name type="scientific">Boudabousia liubingyangii</name>
    <dbReference type="NCBI Taxonomy" id="1921764"/>
    <lineage>
        <taxon>Bacteria</taxon>
        <taxon>Bacillati</taxon>
        <taxon>Actinomycetota</taxon>
        <taxon>Actinomycetes</taxon>
        <taxon>Actinomycetales</taxon>
        <taxon>Actinomycetaceae</taxon>
        <taxon>Boudabousia</taxon>
    </lineage>
</organism>
<dbReference type="PROSITE" id="PS51755">
    <property type="entry name" value="OMPR_PHOB"/>
    <property type="match status" value="1"/>
</dbReference>
<evidence type="ECO:0000313" key="7">
    <source>
        <dbReference type="Proteomes" id="UP000186785"/>
    </source>
</evidence>
<name>A0A1Q5PQ67_9ACTO</name>
<dbReference type="Pfam" id="PF00486">
    <property type="entry name" value="Trans_reg_C"/>
    <property type="match status" value="1"/>
</dbReference>
<dbReference type="SMART" id="SM00862">
    <property type="entry name" value="Trans_reg_C"/>
    <property type="match status" value="1"/>
</dbReference>
<dbReference type="PROSITE" id="PS50110">
    <property type="entry name" value="RESPONSE_REGULATORY"/>
    <property type="match status" value="1"/>
</dbReference>
<feature type="domain" description="OmpR/PhoB-type" evidence="5">
    <location>
        <begin position="138"/>
        <end position="238"/>
    </location>
</feature>
<dbReference type="Gene3D" id="3.40.50.2300">
    <property type="match status" value="1"/>
</dbReference>
<feature type="domain" description="Response regulatory" evidence="4">
    <location>
        <begin position="5"/>
        <end position="118"/>
    </location>
</feature>
<evidence type="ECO:0000259" key="5">
    <source>
        <dbReference type="PROSITE" id="PS51755"/>
    </source>
</evidence>
<dbReference type="Pfam" id="PF00072">
    <property type="entry name" value="Response_reg"/>
    <property type="match status" value="1"/>
</dbReference>
<dbReference type="CDD" id="cd00383">
    <property type="entry name" value="trans_reg_C"/>
    <property type="match status" value="1"/>
</dbReference>
<dbReference type="GO" id="GO:0005829">
    <property type="term" value="C:cytosol"/>
    <property type="evidence" value="ECO:0007669"/>
    <property type="project" value="TreeGrafter"/>
</dbReference>
<dbReference type="PANTHER" id="PTHR48111">
    <property type="entry name" value="REGULATOR OF RPOS"/>
    <property type="match status" value="1"/>
</dbReference>
<sequence length="240" mass="26721">MDSMSILLIEDDKGICNFLRLALTEAGYEVVITHNALSGIEAYYQDRPELVILDLGLEDLDGMEVIRQLRLDGAVPIIVVSAREADTEKVQALDLGANDYLTKPFSVAELLARIRAVLRLTSQLAQGAPKDPATTEASQVFTGDTFTVDFEARVVQLLDQAGQPDEEVHLTKKEFDLLQILARRPGYVLTHQYLQETVWGYSDEATAVSLRVYVRALRQKLKTELIKTEVGLGYRLLAAQ</sequence>
<dbReference type="Gene3D" id="6.10.250.690">
    <property type="match status" value="1"/>
</dbReference>
<dbReference type="Gene3D" id="1.10.10.10">
    <property type="entry name" value="Winged helix-like DNA-binding domain superfamily/Winged helix DNA-binding domain"/>
    <property type="match status" value="1"/>
</dbReference>